<accession>A0A1R2BM48</accession>
<evidence type="ECO:0000313" key="1">
    <source>
        <dbReference type="EMBL" id="OMJ77831.1"/>
    </source>
</evidence>
<dbReference type="OrthoDB" id="17317at2759"/>
<organism evidence="1 2">
    <name type="scientific">Stentor coeruleus</name>
    <dbReference type="NCBI Taxonomy" id="5963"/>
    <lineage>
        <taxon>Eukaryota</taxon>
        <taxon>Sar</taxon>
        <taxon>Alveolata</taxon>
        <taxon>Ciliophora</taxon>
        <taxon>Postciliodesmatophora</taxon>
        <taxon>Heterotrichea</taxon>
        <taxon>Heterotrichida</taxon>
        <taxon>Stentoridae</taxon>
        <taxon>Stentor</taxon>
    </lineage>
</organism>
<evidence type="ECO:0008006" key="3">
    <source>
        <dbReference type="Google" id="ProtNLM"/>
    </source>
</evidence>
<reference evidence="1 2" key="1">
    <citation type="submission" date="2016-11" db="EMBL/GenBank/DDBJ databases">
        <title>The macronuclear genome of Stentor coeruleus: a giant cell with tiny introns.</title>
        <authorList>
            <person name="Slabodnick M."/>
            <person name="Ruby J.G."/>
            <person name="Reiff S.B."/>
            <person name="Swart E.C."/>
            <person name="Gosai S."/>
            <person name="Prabakaran S."/>
            <person name="Witkowska E."/>
            <person name="Larue G.E."/>
            <person name="Fisher S."/>
            <person name="Freeman R.M."/>
            <person name="Gunawardena J."/>
            <person name="Chu W."/>
            <person name="Stover N.A."/>
            <person name="Gregory B.D."/>
            <person name="Nowacki M."/>
            <person name="Derisi J."/>
            <person name="Roy S.W."/>
            <person name="Marshall W.F."/>
            <person name="Sood P."/>
        </authorList>
    </citation>
    <scope>NUCLEOTIDE SEQUENCE [LARGE SCALE GENOMIC DNA]</scope>
    <source>
        <strain evidence="1">WM001</strain>
    </source>
</reference>
<protein>
    <recommendedName>
        <fullName evidence="3">START domain-containing protein</fullName>
    </recommendedName>
</protein>
<evidence type="ECO:0000313" key="2">
    <source>
        <dbReference type="Proteomes" id="UP000187209"/>
    </source>
</evidence>
<name>A0A1R2BM48_9CILI</name>
<gene>
    <name evidence="1" type="ORF">SteCoe_22498</name>
</gene>
<dbReference type="AlphaFoldDB" id="A0A1R2BM48"/>
<keyword evidence="2" id="KW-1185">Reference proteome</keyword>
<dbReference type="EMBL" id="MPUH01000554">
    <property type="protein sequence ID" value="OMJ77831.1"/>
    <property type="molecule type" value="Genomic_DNA"/>
</dbReference>
<dbReference type="Gene3D" id="3.30.530.20">
    <property type="match status" value="1"/>
</dbReference>
<dbReference type="InterPro" id="IPR023393">
    <property type="entry name" value="START-like_dom_sf"/>
</dbReference>
<sequence>MSNIKKLLEDFKDALYSDNYPETCRIHLEVQNAIIKDPKILEELHCAEYSSFIKEQNYMSLCLNYIQSEDWKLVKRKNNITVESRGSGNEFFTRCTVLIDADIIPTLSVLSEIDLVTSWVDVLKEVEILHEPSKLKKLTKYHFWFPWPLSDRQCLISFNAIPMPDRRAMMITMETPERNDYYGNQLPVSTSREVMMRIKLGCLYSEQIGDNKTKIIFVVSADGNIRFLPSWLVNYGTKTIMYYMMDALRKKIMNIRGSIYEERIHQKADYYDMMRKTIFA</sequence>
<dbReference type="Proteomes" id="UP000187209">
    <property type="component" value="Unassembled WGS sequence"/>
</dbReference>
<dbReference type="SUPFAM" id="SSF55961">
    <property type="entry name" value="Bet v1-like"/>
    <property type="match status" value="1"/>
</dbReference>
<comment type="caution">
    <text evidence="1">The sequence shown here is derived from an EMBL/GenBank/DDBJ whole genome shotgun (WGS) entry which is preliminary data.</text>
</comment>
<proteinExistence type="predicted"/>